<proteinExistence type="predicted"/>
<evidence type="ECO:0000256" key="3">
    <source>
        <dbReference type="ARBA" id="ARBA00022833"/>
    </source>
</evidence>
<keyword evidence="1" id="KW-0479">Metal-binding</keyword>
<evidence type="ECO:0000313" key="6">
    <source>
        <dbReference type="EMBL" id="KAL0059690.1"/>
    </source>
</evidence>
<dbReference type="Pfam" id="PF01753">
    <property type="entry name" value="zf-MYND"/>
    <property type="match status" value="1"/>
</dbReference>
<keyword evidence="3" id="KW-0862">Zinc</keyword>
<evidence type="ECO:0000256" key="2">
    <source>
        <dbReference type="ARBA" id="ARBA00022771"/>
    </source>
</evidence>
<dbReference type="Proteomes" id="UP001437256">
    <property type="component" value="Unassembled WGS sequence"/>
</dbReference>
<organism evidence="6 7">
    <name type="scientific">Marasmius tenuissimus</name>
    <dbReference type="NCBI Taxonomy" id="585030"/>
    <lineage>
        <taxon>Eukaryota</taxon>
        <taxon>Fungi</taxon>
        <taxon>Dikarya</taxon>
        <taxon>Basidiomycota</taxon>
        <taxon>Agaricomycotina</taxon>
        <taxon>Agaricomycetes</taxon>
        <taxon>Agaricomycetidae</taxon>
        <taxon>Agaricales</taxon>
        <taxon>Marasmiineae</taxon>
        <taxon>Marasmiaceae</taxon>
        <taxon>Marasmius</taxon>
    </lineage>
</organism>
<dbReference type="PROSITE" id="PS50865">
    <property type="entry name" value="ZF_MYND_2"/>
    <property type="match status" value="1"/>
</dbReference>
<keyword evidence="2 4" id="KW-0863">Zinc-finger</keyword>
<keyword evidence="7" id="KW-1185">Reference proteome</keyword>
<reference evidence="6 7" key="1">
    <citation type="submission" date="2024-05" db="EMBL/GenBank/DDBJ databases">
        <title>A draft genome resource for the thread blight pathogen Marasmius tenuissimus strain MS-2.</title>
        <authorList>
            <person name="Yulfo-Soto G.E."/>
            <person name="Baruah I.K."/>
            <person name="Amoako-Attah I."/>
            <person name="Bukari Y."/>
            <person name="Meinhardt L.W."/>
            <person name="Bailey B.A."/>
            <person name="Cohen S.P."/>
        </authorList>
    </citation>
    <scope>NUCLEOTIDE SEQUENCE [LARGE SCALE GENOMIC DNA]</scope>
    <source>
        <strain evidence="6 7">MS-2</strain>
    </source>
</reference>
<feature type="domain" description="MYND-type" evidence="5">
    <location>
        <begin position="178"/>
        <end position="222"/>
    </location>
</feature>
<evidence type="ECO:0000256" key="4">
    <source>
        <dbReference type="PROSITE-ProRule" id="PRU00134"/>
    </source>
</evidence>
<gene>
    <name evidence="6" type="ORF">AAF712_013553</name>
</gene>
<name>A0ABR2ZEK2_9AGAR</name>
<comment type="caution">
    <text evidence="6">The sequence shown here is derived from an EMBL/GenBank/DDBJ whole genome shotgun (WGS) entry which is preliminary data.</text>
</comment>
<evidence type="ECO:0000313" key="7">
    <source>
        <dbReference type="Proteomes" id="UP001437256"/>
    </source>
</evidence>
<accession>A0ABR2ZEK2</accession>
<protein>
    <recommendedName>
        <fullName evidence="5">MYND-type domain-containing protein</fullName>
    </recommendedName>
</protein>
<evidence type="ECO:0000256" key="1">
    <source>
        <dbReference type="ARBA" id="ARBA00022723"/>
    </source>
</evidence>
<evidence type="ECO:0000259" key="5">
    <source>
        <dbReference type="PROSITE" id="PS50865"/>
    </source>
</evidence>
<dbReference type="InterPro" id="IPR002893">
    <property type="entry name" value="Znf_MYND"/>
</dbReference>
<dbReference type="EMBL" id="JBBXMP010000212">
    <property type="protein sequence ID" value="KAL0059690.1"/>
    <property type="molecule type" value="Genomic_DNA"/>
</dbReference>
<dbReference type="Gene3D" id="6.10.140.2220">
    <property type="match status" value="1"/>
</dbReference>
<dbReference type="SUPFAM" id="SSF144232">
    <property type="entry name" value="HIT/MYND zinc finger-like"/>
    <property type="match status" value="1"/>
</dbReference>
<sequence>MLLRAGRELMIPALVKWVDILLSKRKPTSDPRDPVDECTIVCRIVCYTLMHLQCLMKDAVSLLVALEAGALKALLRAVTCYEQAREMEARSTLREQICEVVDRIACFIVYPSILHEFWRSVKGIKDLEILEGRIRSSSEVMWASWDRLVKQADNIRDFRRVAKETIPSLLCSNGEVGCRNRSRERKDQAIKRYLRCSSCYQAMYCSVECQRLHWKAIHHHVCKQLTQLRKANQPRWSDYDRLFFSFWIFDFKSANKEVIRLKIQLHRLQNRPKKNKTEDERLVDEDKKNPILVFDFNQPGLKPVDCISVLTTEKIKTDRRLDMSAASREAYIELWRSSRVREDEILVLGLFPRHVGQEAQWTLDASGTMVFDMVGTADLKF</sequence>